<keyword evidence="2" id="KW-0472">Membrane</keyword>
<gene>
    <name evidence="3" type="ORF">KP509_13G058200</name>
</gene>
<dbReference type="Pfam" id="PF01190">
    <property type="entry name" value="Pollen_Ole_e_1"/>
    <property type="match status" value="1"/>
</dbReference>
<proteinExistence type="predicted"/>
<keyword evidence="2" id="KW-1133">Transmembrane helix</keyword>
<comment type="caution">
    <text evidence="3">The sequence shown here is derived from an EMBL/GenBank/DDBJ whole genome shotgun (WGS) entry which is preliminary data.</text>
</comment>
<dbReference type="PANTHER" id="PTHR33470:SF22">
    <property type="entry name" value="POLLEN OLE E 1 ALLERGEN AND EXTENSIN FAMILY PROTEIN"/>
    <property type="match status" value="1"/>
</dbReference>
<keyword evidence="1" id="KW-0732">Signal</keyword>
<dbReference type="Proteomes" id="UP000825935">
    <property type="component" value="Chromosome 13"/>
</dbReference>
<protein>
    <submittedName>
        <fullName evidence="3">Uncharacterized protein</fullName>
    </submittedName>
</protein>
<reference evidence="3" key="1">
    <citation type="submission" date="2021-08" db="EMBL/GenBank/DDBJ databases">
        <title>WGS assembly of Ceratopteris richardii.</title>
        <authorList>
            <person name="Marchant D.B."/>
            <person name="Chen G."/>
            <person name="Jenkins J."/>
            <person name="Shu S."/>
            <person name="Leebens-Mack J."/>
            <person name="Grimwood J."/>
            <person name="Schmutz J."/>
            <person name="Soltis P."/>
            <person name="Soltis D."/>
            <person name="Chen Z.-H."/>
        </authorList>
    </citation>
    <scope>NUCLEOTIDE SEQUENCE</scope>
    <source>
        <strain evidence="3">Whitten #5841</strain>
        <tissue evidence="3">Leaf</tissue>
    </source>
</reference>
<evidence type="ECO:0000313" key="3">
    <source>
        <dbReference type="EMBL" id="KAH7421459.1"/>
    </source>
</evidence>
<evidence type="ECO:0000256" key="2">
    <source>
        <dbReference type="SAM" id="Phobius"/>
    </source>
</evidence>
<dbReference type="OrthoDB" id="1936190at2759"/>
<keyword evidence="4" id="KW-1185">Reference proteome</keyword>
<organism evidence="3 4">
    <name type="scientific">Ceratopteris richardii</name>
    <name type="common">Triangle waterfern</name>
    <dbReference type="NCBI Taxonomy" id="49495"/>
    <lineage>
        <taxon>Eukaryota</taxon>
        <taxon>Viridiplantae</taxon>
        <taxon>Streptophyta</taxon>
        <taxon>Embryophyta</taxon>
        <taxon>Tracheophyta</taxon>
        <taxon>Polypodiopsida</taxon>
        <taxon>Polypodiidae</taxon>
        <taxon>Polypodiales</taxon>
        <taxon>Pteridineae</taxon>
        <taxon>Pteridaceae</taxon>
        <taxon>Parkerioideae</taxon>
        <taxon>Ceratopteris</taxon>
    </lineage>
</organism>
<sequence>MKFFERSPAVAALMHICIMCTVATLIVPYLQVADAHYEESLRHQNFGKLHSSAYFKHHQDHPQPPPTPEIVHYSPPVSKPVSVHHYRKPFGHRRTLAIEGTVNCLSCRYARYGFMKYSKPLEGAEVGLKCEDRRLKTFVSETATTDENGHFLFLVENFDFKWHKGVKACKVFLISSPIASCARPTNLNNGRTGAPLTVRHKLYEGEIRYSTGPFAFSPSPSSCYRY</sequence>
<evidence type="ECO:0000256" key="1">
    <source>
        <dbReference type="ARBA" id="ARBA00022729"/>
    </source>
</evidence>
<dbReference type="EMBL" id="CM035418">
    <property type="protein sequence ID" value="KAH7421459.1"/>
    <property type="molecule type" value="Genomic_DNA"/>
</dbReference>
<accession>A0A8T2TLF9</accession>
<evidence type="ECO:0000313" key="4">
    <source>
        <dbReference type="Proteomes" id="UP000825935"/>
    </source>
</evidence>
<keyword evidence="2" id="KW-0812">Transmembrane</keyword>
<dbReference type="PANTHER" id="PTHR33470">
    <property type="entry name" value="OS01G0164075 PROTEIN"/>
    <property type="match status" value="1"/>
</dbReference>
<dbReference type="GO" id="GO:0071944">
    <property type="term" value="C:cell periphery"/>
    <property type="evidence" value="ECO:0007669"/>
    <property type="project" value="TreeGrafter"/>
</dbReference>
<feature type="transmembrane region" description="Helical" evidence="2">
    <location>
        <begin position="12"/>
        <end position="30"/>
    </location>
</feature>
<name>A0A8T2TLF9_CERRI</name>
<dbReference type="AlphaFoldDB" id="A0A8T2TLF9"/>